<protein>
    <submittedName>
        <fullName evidence="1">Uncharacterized protein</fullName>
    </submittedName>
</protein>
<gene>
    <name evidence="1" type="ORF">ACFPRA_19480</name>
</gene>
<keyword evidence="2" id="KW-1185">Reference proteome</keyword>
<dbReference type="Proteomes" id="UP001596109">
    <property type="component" value="Unassembled WGS sequence"/>
</dbReference>
<name>A0ABW0TRJ3_9BACL</name>
<proteinExistence type="predicted"/>
<evidence type="ECO:0000313" key="1">
    <source>
        <dbReference type="EMBL" id="MFC5591065.1"/>
    </source>
</evidence>
<reference evidence="2" key="1">
    <citation type="journal article" date="2019" name="Int. J. Syst. Evol. Microbiol.">
        <title>The Global Catalogue of Microorganisms (GCM) 10K type strain sequencing project: providing services to taxonomists for standard genome sequencing and annotation.</title>
        <authorList>
            <consortium name="The Broad Institute Genomics Platform"/>
            <consortium name="The Broad Institute Genome Sequencing Center for Infectious Disease"/>
            <person name="Wu L."/>
            <person name="Ma J."/>
        </authorList>
    </citation>
    <scope>NUCLEOTIDE SEQUENCE [LARGE SCALE GENOMIC DNA]</scope>
    <source>
        <strain evidence="2">CGMCC 4.1434</strain>
    </source>
</reference>
<sequence length="62" mass="6874">MLAEGVELGENMGLIDEKLAKTIEEPHNRELKMLLNLLKSGSSEELRMLAQALLDLENGPRA</sequence>
<comment type="caution">
    <text evidence="1">The sequence shown here is derived from an EMBL/GenBank/DDBJ whole genome shotgun (WGS) entry which is preliminary data.</text>
</comment>
<evidence type="ECO:0000313" key="2">
    <source>
        <dbReference type="Proteomes" id="UP001596109"/>
    </source>
</evidence>
<accession>A0ABW0TRJ3</accession>
<dbReference type="EMBL" id="JBHSNO010000015">
    <property type="protein sequence ID" value="MFC5591065.1"/>
    <property type="molecule type" value="Genomic_DNA"/>
</dbReference>
<dbReference type="RefSeq" id="WP_381438387.1">
    <property type="nucleotide sequence ID" value="NZ_JBHSNO010000015.1"/>
</dbReference>
<organism evidence="1 2">
    <name type="scientific">Sporosarcina soli</name>
    <dbReference type="NCBI Taxonomy" id="334736"/>
    <lineage>
        <taxon>Bacteria</taxon>
        <taxon>Bacillati</taxon>
        <taxon>Bacillota</taxon>
        <taxon>Bacilli</taxon>
        <taxon>Bacillales</taxon>
        <taxon>Caryophanaceae</taxon>
        <taxon>Sporosarcina</taxon>
    </lineage>
</organism>